<protein>
    <submittedName>
        <fullName evidence="2">Alpha/beta hydrolase</fullName>
    </submittedName>
</protein>
<evidence type="ECO:0000259" key="1">
    <source>
        <dbReference type="Pfam" id="PF12697"/>
    </source>
</evidence>
<dbReference type="RefSeq" id="WP_214621139.1">
    <property type="nucleotide sequence ID" value="NZ_JAHGAW010000001.1"/>
</dbReference>
<dbReference type="PANTHER" id="PTHR37017">
    <property type="entry name" value="AB HYDROLASE-1 DOMAIN-CONTAINING PROTEIN-RELATED"/>
    <property type="match status" value="1"/>
</dbReference>
<dbReference type="InterPro" id="IPR000073">
    <property type="entry name" value="AB_hydrolase_1"/>
</dbReference>
<keyword evidence="3" id="KW-1185">Reference proteome</keyword>
<feature type="domain" description="AB hydrolase-1" evidence="1">
    <location>
        <begin position="4"/>
        <end position="212"/>
    </location>
</feature>
<dbReference type="Pfam" id="PF12697">
    <property type="entry name" value="Abhydrolase_6"/>
    <property type="match status" value="1"/>
</dbReference>
<organism evidence="2 3">
    <name type="scientific">Sphingobium nicotianae</name>
    <dbReference type="NCBI Taxonomy" id="2782607"/>
    <lineage>
        <taxon>Bacteria</taxon>
        <taxon>Pseudomonadati</taxon>
        <taxon>Pseudomonadota</taxon>
        <taxon>Alphaproteobacteria</taxon>
        <taxon>Sphingomonadales</taxon>
        <taxon>Sphingomonadaceae</taxon>
        <taxon>Sphingobium</taxon>
    </lineage>
</organism>
<dbReference type="GO" id="GO:0016787">
    <property type="term" value="F:hydrolase activity"/>
    <property type="evidence" value="ECO:0007669"/>
    <property type="project" value="UniProtKB-KW"/>
</dbReference>
<reference evidence="2" key="1">
    <citation type="submission" date="2021-05" db="EMBL/GenBank/DDBJ databases">
        <title>Genome of Sphingobium sp. strain.</title>
        <authorList>
            <person name="Fan R."/>
        </authorList>
    </citation>
    <scope>NUCLEOTIDE SEQUENCE</scope>
    <source>
        <strain evidence="2">H33</strain>
    </source>
</reference>
<dbReference type="InterPro" id="IPR029058">
    <property type="entry name" value="AB_hydrolase_fold"/>
</dbReference>
<dbReference type="Proteomes" id="UP001138757">
    <property type="component" value="Unassembled WGS sequence"/>
</dbReference>
<gene>
    <name evidence="2" type="ORF">KK488_00240</name>
</gene>
<dbReference type="Gene3D" id="3.40.50.1820">
    <property type="entry name" value="alpha/beta hydrolase"/>
    <property type="match status" value="1"/>
</dbReference>
<name>A0A9X1AI04_9SPHN</name>
<proteinExistence type="predicted"/>
<sequence>MATFVLVHGAWGGSWGYGPLARELRAAGHEVHVPSLTGLGERAHLAHGGITLSDHVADVTGLIDCEGLDDIILVGHSYGGMVITGVSALRGSRIRSLVYLDAFLPQDGQALWDIVDDRTRAMYIENQRATPGLIEPIFPIPPGRAGRVSGHPLLTLLEPVKLGGEESAIGRHVYVYASASPVGSFAQFRERCAADPAWTVHDLATGHMVFDDDLAGTTRILLAEA</sequence>
<dbReference type="EMBL" id="JAHGAW010000001">
    <property type="protein sequence ID" value="MBT2185377.1"/>
    <property type="molecule type" value="Genomic_DNA"/>
</dbReference>
<dbReference type="SUPFAM" id="SSF53474">
    <property type="entry name" value="alpha/beta-Hydrolases"/>
    <property type="match status" value="1"/>
</dbReference>
<accession>A0A9X1AI04</accession>
<evidence type="ECO:0000313" key="3">
    <source>
        <dbReference type="Proteomes" id="UP001138757"/>
    </source>
</evidence>
<dbReference type="InterPro" id="IPR052897">
    <property type="entry name" value="Sec-Metab_Biosynth_Hydrolase"/>
</dbReference>
<dbReference type="AlphaFoldDB" id="A0A9X1AI04"/>
<comment type="caution">
    <text evidence="2">The sequence shown here is derived from an EMBL/GenBank/DDBJ whole genome shotgun (WGS) entry which is preliminary data.</text>
</comment>
<dbReference type="PANTHER" id="PTHR37017:SF11">
    <property type="entry name" value="ESTERASE_LIPASE_THIOESTERASE DOMAIN-CONTAINING PROTEIN"/>
    <property type="match status" value="1"/>
</dbReference>
<keyword evidence="2" id="KW-0378">Hydrolase</keyword>
<evidence type="ECO:0000313" key="2">
    <source>
        <dbReference type="EMBL" id="MBT2185377.1"/>
    </source>
</evidence>